<comment type="caution">
    <text evidence="8">The sequence shown here is derived from an EMBL/GenBank/DDBJ whole genome shotgun (WGS) entry which is preliminary data.</text>
</comment>
<gene>
    <name evidence="8" type="ORF">EB796_002565</name>
</gene>
<dbReference type="GO" id="GO:0032543">
    <property type="term" value="P:mitochondrial translation"/>
    <property type="evidence" value="ECO:0007669"/>
    <property type="project" value="TreeGrafter"/>
</dbReference>
<evidence type="ECO:0000256" key="2">
    <source>
        <dbReference type="ARBA" id="ARBA00006668"/>
    </source>
</evidence>
<dbReference type="GO" id="GO:0005743">
    <property type="term" value="C:mitochondrial inner membrane"/>
    <property type="evidence" value="ECO:0007669"/>
    <property type="project" value="UniProtKB-ARBA"/>
</dbReference>
<dbReference type="OrthoDB" id="407221at2759"/>
<dbReference type="InterPro" id="IPR000307">
    <property type="entry name" value="Ribosomal_bS16"/>
</dbReference>
<keyword evidence="9" id="KW-1185">Reference proteome</keyword>
<dbReference type="GO" id="GO:0003735">
    <property type="term" value="F:structural constituent of ribosome"/>
    <property type="evidence" value="ECO:0007669"/>
    <property type="project" value="InterPro"/>
</dbReference>
<name>A0A7J7KLT6_BUGNE</name>
<dbReference type="InterPro" id="IPR023803">
    <property type="entry name" value="Ribosomal_bS16_dom_sf"/>
</dbReference>
<evidence type="ECO:0000256" key="7">
    <source>
        <dbReference type="ARBA" id="ARBA00035438"/>
    </source>
</evidence>
<comment type="similarity">
    <text evidence="2">Belongs to the bacterial ribosomal protein bS16 family.</text>
</comment>
<dbReference type="SUPFAM" id="SSF54565">
    <property type="entry name" value="Ribosomal protein S16"/>
    <property type="match status" value="1"/>
</dbReference>
<dbReference type="FunFam" id="3.30.1320.10:FF:000004">
    <property type="entry name" value="28S ribosomal protein S16, mitochondrial"/>
    <property type="match status" value="1"/>
</dbReference>
<evidence type="ECO:0000313" key="9">
    <source>
        <dbReference type="Proteomes" id="UP000593567"/>
    </source>
</evidence>
<dbReference type="HAMAP" id="MF_00385">
    <property type="entry name" value="Ribosomal_bS16"/>
    <property type="match status" value="1"/>
</dbReference>
<dbReference type="AlphaFoldDB" id="A0A7J7KLT6"/>
<evidence type="ECO:0000256" key="6">
    <source>
        <dbReference type="ARBA" id="ARBA00035263"/>
    </source>
</evidence>
<dbReference type="Pfam" id="PF00886">
    <property type="entry name" value="Ribosomal_S16"/>
    <property type="match status" value="1"/>
</dbReference>
<sequence length="123" mass="14011">MGRAAKFANQALKIRLARFGCSNRPFYHIVVAKTYRARDTKPLDKLGTYDPLPNEYNEQLVSINFEKLHIWLNKGARASKPVEMLLGLAGFYPVHPMSVLQARRNLQKLKKESEEHTEASTAV</sequence>
<dbReference type="Proteomes" id="UP000593567">
    <property type="component" value="Unassembled WGS sequence"/>
</dbReference>
<keyword evidence="5" id="KW-0687">Ribonucleoprotein</keyword>
<evidence type="ECO:0000256" key="1">
    <source>
        <dbReference type="ARBA" id="ARBA00004173"/>
    </source>
</evidence>
<evidence type="ECO:0000256" key="5">
    <source>
        <dbReference type="ARBA" id="ARBA00023274"/>
    </source>
</evidence>
<keyword evidence="4" id="KW-0496">Mitochondrion</keyword>
<proteinExistence type="inferred from homology"/>
<evidence type="ECO:0000256" key="3">
    <source>
        <dbReference type="ARBA" id="ARBA00022980"/>
    </source>
</evidence>
<accession>A0A7J7KLT6</accession>
<evidence type="ECO:0000313" key="8">
    <source>
        <dbReference type="EMBL" id="KAF6039128.1"/>
    </source>
</evidence>
<dbReference type="PANTHER" id="PTHR12919">
    <property type="entry name" value="30S RIBOSOMAL PROTEIN S16"/>
    <property type="match status" value="1"/>
</dbReference>
<dbReference type="GO" id="GO:0005763">
    <property type="term" value="C:mitochondrial small ribosomal subunit"/>
    <property type="evidence" value="ECO:0007669"/>
    <property type="project" value="TreeGrafter"/>
</dbReference>
<comment type="subcellular location">
    <subcellularLocation>
        <location evidence="1">Mitochondrion</location>
    </subcellularLocation>
</comment>
<dbReference type="EMBL" id="VXIV02000302">
    <property type="protein sequence ID" value="KAF6039128.1"/>
    <property type="molecule type" value="Genomic_DNA"/>
</dbReference>
<dbReference type="NCBIfam" id="TIGR00002">
    <property type="entry name" value="S16"/>
    <property type="match status" value="1"/>
</dbReference>
<keyword evidence="3" id="KW-0689">Ribosomal protein</keyword>
<dbReference type="PANTHER" id="PTHR12919:SF20">
    <property type="entry name" value="SMALL RIBOSOMAL SUBUNIT PROTEIN BS16M"/>
    <property type="match status" value="1"/>
</dbReference>
<reference evidence="8" key="1">
    <citation type="submission" date="2020-06" db="EMBL/GenBank/DDBJ databases">
        <title>Draft genome of Bugula neritina, a colonial animal packing powerful symbionts and potential medicines.</title>
        <authorList>
            <person name="Rayko M."/>
        </authorList>
    </citation>
    <scope>NUCLEOTIDE SEQUENCE [LARGE SCALE GENOMIC DNA]</scope>
    <source>
        <strain evidence="8">Kwan_BN1</strain>
    </source>
</reference>
<evidence type="ECO:0000256" key="4">
    <source>
        <dbReference type="ARBA" id="ARBA00023128"/>
    </source>
</evidence>
<dbReference type="Gene3D" id="3.30.1320.10">
    <property type="match status" value="1"/>
</dbReference>
<organism evidence="8 9">
    <name type="scientific">Bugula neritina</name>
    <name type="common">Brown bryozoan</name>
    <name type="synonym">Sertularia neritina</name>
    <dbReference type="NCBI Taxonomy" id="10212"/>
    <lineage>
        <taxon>Eukaryota</taxon>
        <taxon>Metazoa</taxon>
        <taxon>Spiralia</taxon>
        <taxon>Lophotrochozoa</taxon>
        <taxon>Bryozoa</taxon>
        <taxon>Gymnolaemata</taxon>
        <taxon>Cheilostomatida</taxon>
        <taxon>Flustrina</taxon>
        <taxon>Buguloidea</taxon>
        <taxon>Bugulidae</taxon>
        <taxon>Bugula</taxon>
    </lineage>
</organism>
<protein>
    <recommendedName>
        <fullName evidence="6">Small ribosomal subunit protein bS16m</fullName>
    </recommendedName>
    <alternativeName>
        <fullName evidence="7">28S ribosomal protein S16, mitochondrial</fullName>
    </alternativeName>
</protein>